<evidence type="ECO:0000313" key="7">
    <source>
        <dbReference type="EMBL" id="TCN26725.1"/>
    </source>
</evidence>
<reference evidence="7 8" key="1">
    <citation type="journal article" date="2015" name="Stand. Genomic Sci.">
        <title>Genomic Encyclopedia of Bacterial and Archaeal Type Strains, Phase III: the genomes of soil and plant-associated and newly described type strains.</title>
        <authorList>
            <person name="Whitman W.B."/>
            <person name="Woyke T."/>
            <person name="Klenk H.P."/>
            <person name="Zhou Y."/>
            <person name="Lilburn T.G."/>
            <person name="Beck B.J."/>
            <person name="De Vos P."/>
            <person name="Vandamme P."/>
            <person name="Eisen J.A."/>
            <person name="Garrity G."/>
            <person name="Hugenholtz P."/>
            <person name="Kyrpides N.C."/>
        </authorList>
    </citation>
    <scope>NUCLEOTIDE SEQUENCE [LARGE SCALE GENOMIC DNA]</scope>
    <source>
        <strain evidence="7 8">CV53</strain>
    </source>
</reference>
<dbReference type="InterPro" id="IPR051612">
    <property type="entry name" value="Teichoic_Acid_Biosynth"/>
</dbReference>
<dbReference type="Pfam" id="PF04464">
    <property type="entry name" value="Glyphos_transf"/>
    <property type="match status" value="1"/>
</dbReference>
<dbReference type="RefSeq" id="WP_132003289.1">
    <property type="nucleotide sequence ID" value="NZ_JABUHM010000002.1"/>
</dbReference>
<dbReference type="Proteomes" id="UP000295689">
    <property type="component" value="Unassembled WGS sequence"/>
</dbReference>
<organism evidence="7 8">
    <name type="scientific">Mesobacillus foraminis</name>
    <dbReference type="NCBI Taxonomy" id="279826"/>
    <lineage>
        <taxon>Bacteria</taxon>
        <taxon>Bacillati</taxon>
        <taxon>Bacillota</taxon>
        <taxon>Bacilli</taxon>
        <taxon>Bacillales</taxon>
        <taxon>Bacillaceae</taxon>
        <taxon>Mesobacillus</taxon>
    </lineage>
</organism>
<dbReference type="PANTHER" id="PTHR37316">
    <property type="entry name" value="TEICHOIC ACID GLYCEROL-PHOSPHATE PRIMASE"/>
    <property type="match status" value="1"/>
</dbReference>
<evidence type="ECO:0000256" key="6">
    <source>
        <dbReference type="ARBA" id="ARBA00023136"/>
    </source>
</evidence>
<dbReference type="InterPro" id="IPR043149">
    <property type="entry name" value="TagF_N"/>
</dbReference>
<evidence type="ECO:0000256" key="5">
    <source>
        <dbReference type="ARBA" id="ARBA00022944"/>
    </source>
</evidence>
<accession>A0A4R2BJE0</accession>
<keyword evidence="8" id="KW-1185">Reference proteome</keyword>
<keyword evidence="4 7" id="KW-0808">Transferase</keyword>
<dbReference type="GO" id="GO:0047355">
    <property type="term" value="F:CDP-glycerol glycerophosphotransferase activity"/>
    <property type="evidence" value="ECO:0007669"/>
    <property type="project" value="InterPro"/>
</dbReference>
<evidence type="ECO:0000256" key="4">
    <source>
        <dbReference type="ARBA" id="ARBA00022679"/>
    </source>
</evidence>
<dbReference type="PANTHER" id="PTHR37316:SF1">
    <property type="entry name" value="TEICHOIC ACID GLYCEROL-PHOSPHATE PRIMASE"/>
    <property type="match status" value="1"/>
</dbReference>
<dbReference type="AlphaFoldDB" id="A0A4R2BJE0"/>
<dbReference type="InterPro" id="IPR007554">
    <property type="entry name" value="Glycerophosphate_synth"/>
</dbReference>
<keyword evidence="3" id="KW-1003">Cell membrane</keyword>
<name>A0A4R2BJE0_9BACI</name>
<evidence type="ECO:0000256" key="1">
    <source>
        <dbReference type="ARBA" id="ARBA00004202"/>
    </source>
</evidence>
<gene>
    <name evidence="7" type="ORF">EV146_103248</name>
</gene>
<keyword evidence="5" id="KW-0777">Teichoic acid biosynthesis</keyword>
<comment type="subcellular location">
    <subcellularLocation>
        <location evidence="1">Cell membrane</location>
        <topology evidence="1">Peripheral membrane protein</topology>
    </subcellularLocation>
</comment>
<evidence type="ECO:0000256" key="2">
    <source>
        <dbReference type="ARBA" id="ARBA00010488"/>
    </source>
</evidence>
<dbReference type="GO" id="GO:0005886">
    <property type="term" value="C:plasma membrane"/>
    <property type="evidence" value="ECO:0007669"/>
    <property type="project" value="UniProtKB-SubCell"/>
</dbReference>
<dbReference type="Gene3D" id="3.40.50.11820">
    <property type="match status" value="1"/>
</dbReference>
<comment type="caution">
    <text evidence="7">The sequence shown here is derived from an EMBL/GenBank/DDBJ whole genome shotgun (WGS) entry which is preliminary data.</text>
</comment>
<keyword evidence="6" id="KW-0472">Membrane</keyword>
<dbReference type="SUPFAM" id="SSF53756">
    <property type="entry name" value="UDP-Glycosyltransferase/glycogen phosphorylase"/>
    <property type="match status" value="1"/>
</dbReference>
<dbReference type="EMBL" id="SLVV01000003">
    <property type="protein sequence ID" value="TCN26725.1"/>
    <property type="molecule type" value="Genomic_DNA"/>
</dbReference>
<dbReference type="Gene3D" id="3.40.50.12580">
    <property type="match status" value="1"/>
</dbReference>
<proteinExistence type="inferred from homology"/>
<comment type="similarity">
    <text evidence="2">Belongs to the CDP-glycerol glycerophosphotransferase family.</text>
</comment>
<evidence type="ECO:0000313" key="8">
    <source>
        <dbReference type="Proteomes" id="UP000295689"/>
    </source>
</evidence>
<dbReference type="InterPro" id="IPR043148">
    <property type="entry name" value="TagF_C"/>
</dbReference>
<sequence>MMREILITLYLTVFKVLFNIFKMFPLKNKVTFTVSFGDNSKYVYDEIRRKDIDVEVAVLYKGAAGSHFQECRDIDLIPFESGNLASFLKSIYHLATSKYIIIDNYFGFLAVTDFKEGTECIQLWHASGALKKFGLEDQSVKYRSKRAQERFLRVYDKFDKVIVGSDVMANIFMNAFNLPQERILRTGIPRTDFFYDERTQNQIIDTLIKENPVLKYKKKVLYAPTYRDNQLDEFKMELELDEMSRELGEDYVVLLRLHPAIKGTVDYSELYPGFVYNYSSSKYDINELLLIANYLITDYSSIPYEFSLLNKPMIFFAYDLEQYKKERGLMDNYEHTVPGPVVNHTKDIIALIKEDNFNLEEIKEYAAKWNRYSAGHSSENLVGYLFEKEAVISEGQRRTAL</sequence>
<dbReference type="GO" id="GO:0019350">
    <property type="term" value="P:teichoic acid biosynthetic process"/>
    <property type="evidence" value="ECO:0007669"/>
    <property type="project" value="UniProtKB-KW"/>
</dbReference>
<protein>
    <submittedName>
        <fullName evidence="7">CDP-glycerol glycerophosphotransferase (TagB/SpsB family)</fullName>
    </submittedName>
</protein>
<evidence type="ECO:0000256" key="3">
    <source>
        <dbReference type="ARBA" id="ARBA00022475"/>
    </source>
</evidence>